<dbReference type="Proteomes" id="UP000318571">
    <property type="component" value="Chromosome 8"/>
</dbReference>
<comment type="caution">
    <text evidence="1">The sequence shown here is derived from an EMBL/GenBank/DDBJ whole genome shotgun (WGS) entry which is preliminary data.</text>
</comment>
<dbReference type="OMA" id="EAYHICA"/>
<proteinExistence type="predicted"/>
<dbReference type="STRING" id="6832.A0A553N988"/>
<organism evidence="1 2">
    <name type="scientific">Tigriopus californicus</name>
    <name type="common">Marine copepod</name>
    <dbReference type="NCBI Taxonomy" id="6832"/>
    <lineage>
        <taxon>Eukaryota</taxon>
        <taxon>Metazoa</taxon>
        <taxon>Ecdysozoa</taxon>
        <taxon>Arthropoda</taxon>
        <taxon>Crustacea</taxon>
        <taxon>Multicrustacea</taxon>
        <taxon>Hexanauplia</taxon>
        <taxon>Copepoda</taxon>
        <taxon>Harpacticoida</taxon>
        <taxon>Harpacticidae</taxon>
        <taxon>Tigriopus</taxon>
    </lineage>
</organism>
<dbReference type="PANTHER" id="PTHR47331">
    <property type="entry name" value="PHD-TYPE DOMAIN-CONTAINING PROTEIN"/>
    <property type="match status" value="1"/>
</dbReference>
<protein>
    <submittedName>
        <fullName evidence="1">Uncharacterized protein</fullName>
    </submittedName>
</protein>
<reference evidence="1 2" key="1">
    <citation type="journal article" date="2018" name="Nat. Ecol. Evol.">
        <title>Genomic signatures of mitonuclear coevolution across populations of Tigriopus californicus.</title>
        <authorList>
            <person name="Barreto F.S."/>
            <person name="Watson E.T."/>
            <person name="Lima T.G."/>
            <person name="Willett C.S."/>
            <person name="Edmands S."/>
            <person name="Li W."/>
            <person name="Burton R.S."/>
        </authorList>
    </citation>
    <scope>NUCLEOTIDE SEQUENCE [LARGE SCALE GENOMIC DNA]</scope>
    <source>
        <strain evidence="1 2">San Diego</strain>
    </source>
</reference>
<dbReference type="AlphaFoldDB" id="A0A553N988"/>
<dbReference type="PANTHER" id="PTHR47331:SF6">
    <property type="entry name" value="DOUBLECORTIN DOMAIN-CONTAINING PROTEIN"/>
    <property type="match status" value="1"/>
</dbReference>
<sequence>MLEEMIVLAQLQMFPEELRASNGGRGLSGSFRLLELSPFLDPEGLIRAQGRLSQAQVGYDQKFPVVLHPRHPLTKLIVQDNHHRHHHPRVNHGLGLLRQEYWVL</sequence>
<gene>
    <name evidence="1" type="ORF">TCAL_13668</name>
</gene>
<accession>A0A553N988</accession>
<evidence type="ECO:0000313" key="2">
    <source>
        <dbReference type="Proteomes" id="UP000318571"/>
    </source>
</evidence>
<name>A0A553N988_TIGCA</name>
<keyword evidence="2" id="KW-1185">Reference proteome</keyword>
<dbReference type="EMBL" id="VCGU01000459">
    <property type="protein sequence ID" value="TRY62006.1"/>
    <property type="molecule type" value="Genomic_DNA"/>
</dbReference>
<evidence type="ECO:0000313" key="1">
    <source>
        <dbReference type="EMBL" id="TRY62006.1"/>
    </source>
</evidence>